<keyword evidence="3" id="KW-1185">Reference proteome</keyword>
<proteinExistence type="predicted"/>
<dbReference type="EMBL" id="JBITMB010000003">
    <property type="protein sequence ID" value="MFI7441570.1"/>
    <property type="molecule type" value="Genomic_DNA"/>
</dbReference>
<comment type="caution">
    <text evidence="2">The sequence shown here is derived from an EMBL/GenBank/DDBJ whole genome shotgun (WGS) entry which is preliminary data.</text>
</comment>
<dbReference type="RefSeq" id="WP_397021454.1">
    <property type="nucleotide sequence ID" value="NZ_JBITMB010000003.1"/>
</dbReference>
<feature type="domain" description="DUF397" evidence="1">
    <location>
        <begin position="5"/>
        <end position="55"/>
    </location>
</feature>
<name>A0ABW8A475_9ACTN</name>
<gene>
    <name evidence="2" type="ORF">ACIBP5_16565</name>
</gene>
<dbReference type="InterPro" id="IPR007278">
    <property type="entry name" value="DUF397"/>
</dbReference>
<organism evidence="2 3">
    <name type="scientific">Nonomuraea indica</name>
    <dbReference type="NCBI Taxonomy" id="1581193"/>
    <lineage>
        <taxon>Bacteria</taxon>
        <taxon>Bacillati</taxon>
        <taxon>Actinomycetota</taxon>
        <taxon>Actinomycetes</taxon>
        <taxon>Streptosporangiales</taxon>
        <taxon>Streptosporangiaceae</taxon>
        <taxon>Nonomuraea</taxon>
    </lineage>
</organism>
<evidence type="ECO:0000313" key="2">
    <source>
        <dbReference type="EMBL" id="MFI7441570.1"/>
    </source>
</evidence>
<sequence length="65" mass="7616">MPEMRWQRSSYCNNGSCVEVAFHDDRVHVRDGKNRQGSVLSFTPLEWMRFIASLKGKRGYHTQIT</sequence>
<reference evidence="2 3" key="1">
    <citation type="submission" date="2024-10" db="EMBL/GenBank/DDBJ databases">
        <title>The Natural Products Discovery Center: Release of the First 8490 Sequenced Strains for Exploring Actinobacteria Biosynthetic Diversity.</title>
        <authorList>
            <person name="Kalkreuter E."/>
            <person name="Kautsar S.A."/>
            <person name="Yang D."/>
            <person name="Bader C.D."/>
            <person name="Teijaro C.N."/>
            <person name="Fluegel L."/>
            <person name="Davis C.M."/>
            <person name="Simpson J.R."/>
            <person name="Lauterbach L."/>
            <person name="Steele A.D."/>
            <person name="Gui C."/>
            <person name="Meng S."/>
            <person name="Li G."/>
            <person name="Viehrig K."/>
            <person name="Ye F."/>
            <person name="Su P."/>
            <person name="Kiefer A.F."/>
            <person name="Nichols A."/>
            <person name="Cepeda A.J."/>
            <person name="Yan W."/>
            <person name="Fan B."/>
            <person name="Jiang Y."/>
            <person name="Adhikari A."/>
            <person name="Zheng C.-J."/>
            <person name="Schuster L."/>
            <person name="Cowan T.M."/>
            <person name="Smanski M.J."/>
            <person name="Chevrette M.G."/>
            <person name="De Carvalho L.P.S."/>
            <person name="Shen B."/>
        </authorList>
    </citation>
    <scope>NUCLEOTIDE SEQUENCE [LARGE SCALE GENOMIC DNA]</scope>
    <source>
        <strain evidence="2 3">NPDC049503</strain>
    </source>
</reference>
<protein>
    <submittedName>
        <fullName evidence="2">DUF397 domain-containing protein</fullName>
    </submittedName>
</protein>
<accession>A0ABW8A475</accession>
<evidence type="ECO:0000259" key="1">
    <source>
        <dbReference type="Pfam" id="PF04149"/>
    </source>
</evidence>
<evidence type="ECO:0000313" key="3">
    <source>
        <dbReference type="Proteomes" id="UP001612928"/>
    </source>
</evidence>
<dbReference type="Pfam" id="PF04149">
    <property type="entry name" value="DUF397"/>
    <property type="match status" value="1"/>
</dbReference>
<dbReference type="Proteomes" id="UP001612928">
    <property type="component" value="Unassembled WGS sequence"/>
</dbReference>